<keyword evidence="2" id="KW-0812">Transmembrane</keyword>
<feature type="region of interest" description="Disordered" evidence="1">
    <location>
        <begin position="1"/>
        <end position="65"/>
    </location>
</feature>
<dbReference type="KEGG" id="mxe:MYXE_42060"/>
<reference evidence="3 4" key="1">
    <citation type="submission" date="2019-12" db="EMBL/GenBank/DDBJ databases">
        <title>Complete genome sequence of Mycolicibacterium xenopi str. JCM15661T.</title>
        <authorList>
            <person name="Yoshida M."/>
            <person name="Fukano H."/>
            <person name="Asakura T."/>
            <person name="Hoshino Y."/>
        </authorList>
    </citation>
    <scope>NUCLEOTIDE SEQUENCE [LARGE SCALE GENOMIC DNA]</scope>
    <source>
        <strain evidence="3 4">JCM 15661T</strain>
    </source>
</reference>
<keyword evidence="2" id="KW-1133">Transmembrane helix</keyword>
<dbReference type="RefSeq" id="WP_332102163.1">
    <property type="nucleotide sequence ID" value="NZ_AP022314.1"/>
</dbReference>
<proteinExistence type="predicted"/>
<dbReference type="EMBL" id="AP022314">
    <property type="protein sequence ID" value="BBU24416.1"/>
    <property type="molecule type" value="Genomic_DNA"/>
</dbReference>
<evidence type="ECO:0000313" key="3">
    <source>
        <dbReference type="EMBL" id="BBU24416.1"/>
    </source>
</evidence>
<feature type="transmembrane region" description="Helical" evidence="2">
    <location>
        <begin position="159"/>
        <end position="183"/>
    </location>
</feature>
<evidence type="ECO:0000313" key="4">
    <source>
        <dbReference type="Proteomes" id="UP000464624"/>
    </source>
</evidence>
<feature type="transmembrane region" description="Helical" evidence="2">
    <location>
        <begin position="72"/>
        <end position="89"/>
    </location>
</feature>
<evidence type="ECO:0000256" key="1">
    <source>
        <dbReference type="SAM" id="MobiDB-lite"/>
    </source>
</evidence>
<dbReference type="AlphaFoldDB" id="A0AAD1H4T8"/>
<accession>A0AAD1H4T8</accession>
<feature type="compositionally biased region" description="Pro residues" evidence="1">
    <location>
        <begin position="16"/>
        <end position="61"/>
    </location>
</feature>
<name>A0AAD1H4T8_MYCXE</name>
<evidence type="ECO:0008006" key="5">
    <source>
        <dbReference type="Google" id="ProtNLM"/>
    </source>
</evidence>
<protein>
    <recommendedName>
        <fullName evidence="5">Transmembrane protein</fullName>
    </recommendedName>
</protein>
<feature type="transmembrane region" description="Helical" evidence="2">
    <location>
        <begin position="131"/>
        <end position="153"/>
    </location>
</feature>
<dbReference type="Proteomes" id="UP000464624">
    <property type="component" value="Chromosome"/>
</dbReference>
<gene>
    <name evidence="3" type="ORF">MYXE_42060</name>
</gene>
<keyword evidence="2" id="KW-0472">Membrane</keyword>
<feature type="transmembrane region" description="Helical" evidence="2">
    <location>
        <begin position="101"/>
        <end position="124"/>
    </location>
</feature>
<evidence type="ECO:0000256" key="2">
    <source>
        <dbReference type="SAM" id="Phobius"/>
    </source>
</evidence>
<sequence length="193" mass="20310">MSEPQRRPEPHEPSLPTEPPGPWTPPEPPSWPGTPPGPPGWPAPPSAPGGPSPPGAPTPPERPPRPVDVDTGFWLWLTALPLLVIGYVVDMLSSHVGHGSPILYAASGLLTAVVLVIVVTFLLLMRAGYRWARTVLTGGGVATVVYVVSRLFSGDWPPVVAVVCAVSGIVGSVLIAGGVVLLHRRDAHAYFTR</sequence>
<feature type="compositionally biased region" description="Basic and acidic residues" evidence="1">
    <location>
        <begin position="1"/>
        <end position="12"/>
    </location>
</feature>
<organism evidence="3 4">
    <name type="scientific">Mycobacterium xenopi</name>
    <dbReference type="NCBI Taxonomy" id="1789"/>
    <lineage>
        <taxon>Bacteria</taxon>
        <taxon>Bacillati</taxon>
        <taxon>Actinomycetota</taxon>
        <taxon>Actinomycetes</taxon>
        <taxon>Mycobacteriales</taxon>
        <taxon>Mycobacteriaceae</taxon>
        <taxon>Mycobacterium</taxon>
    </lineage>
</organism>